<keyword evidence="2 6" id="KW-0805">Transcription regulation</keyword>
<dbReference type="AlphaFoldDB" id="A0A5N3P9G5"/>
<dbReference type="InterPro" id="IPR007627">
    <property type="entry name" value="RNA_pol_sigma70_r2"/>
</dbReference>
<accession>A0A5N3P9G5</accession>
<evidence type="ECO:0000259" key="8">
    <source>
        <dbReference type="Pfam" id="PF08281"/>
    </source>
</evidence>
<evidence type="ECO:0000256" key="2">
    <source>
        <dbReference type="ARBA" id="ARBA00023015"/>
    </source>
</evidence>
<sequence>MTSDTDFPAIRLGSLSRYVQDHLGEALRAVYGDPSDQRVPRHLAQLIARTSQIIRAHQEPVSQVFIDGIMTSIPSLRAFAISLTRNADRAEDLVQDTVLRALSRREGFEEGTNMQAWLFTILRNSFFTSHRSKGREVEDADGYHAATLVTIPDQDDRLAIKDLESALAQLSSEQRAAIMLVGADGLTYEEAAEALDCAVGTVKSRVNRARTRLAVLMGLVEDGASGPSEASA</sequence>
<dbReference type="InterPro" id="IPR014284">
    <property type="entry name" value="RNA_pol_sigma-70_dom"/>
</dbReference>
<protein>
    <recommendedName>
        <fullName evidence="6">RNA polymerase sigma factor</fullName>
    </recommendedName>
</protein>
<dbReference type="InterPro" id="IPR036388">
    <property type="entry name" value="WH-like_DNA-bd_sf"/>
</dbReference>
<evidence type="ECO:0000256" key="1">
    <source>
        <dbReference type="ARBA" id="ARBA00010641"/>
    </source>
</evidence>
<evidence type="ECO:0000256" key="5">
    <source>
        <dbReference type="ARBA" id="ARBA00023163"/>
    </source>
</evidence>
<dbReference type="GO" id="GO:0016987">
    <property type="term" value="F:sigma factor activity"/>
    <property type="evidence" value="ECO:0007669"/>
    <property type="project" value="UniProtKB-KW"/>
</dbReference>
<keyword evidence="4 6" id="KW-0238">DNA-binding</keyword>
<dbReference type="SUPFAM" id="SSF88946">
    <property type="entry name" value="Sigma2 domain of RNA polymerase sigma factors"/>
    <property type="match status" value="1"/>
</dbReference>
<organism evidence="9 10">
    <name type="scientific">Microvirga brassicacearum</name>
    <dbReference type="NCBI Taxonomy" id="2580413"/>
    <lineage>
        <taxon>Bacteria</taxon>
        <taxon>Pseudomonadati</taxon>
        <taxon>Pseudomonadota</taxon>
        <taxon>Alphaproteobacteria</taxon>
        <taxon>Hyphomicrobiales</taxon>
        <taxon>Methylobacteriaceae</taxon>
        <taxon>Microvirga</taxon>
    </lineage>
</organism>
<dbReference type="GO" id="GO:0006352">
    <property type="term" value="P:DNA-templated transcription initiation"/>
    <property type="evidence" value="ECO:0007669"/>
    <property type="project" value="InterPro"/>
</dbReference>
<feature type="domain" description="RNA polymerase sigma-70 region 2" evidence="7">
    <location>
        <begin position="73"/>
        <end position="135"/>
    </location>
</feature>
<feature type="domain" description="RNA polymerase sigma factor 70 region 4 type 2" evidence="8">
    <location>
        <begin position="162"/>
        <end position="213"/>
    </location>
</feature>
<evidence type="ECO:0000313" key="9">
    <source>
        <dbReference type="EMBL" id="KAB0266370.1"/>
    </source>
</evidence>
<dbReference type="Proteomes" id="UP000325684">
    <property type="component" value="Unassembled WGS sequence"/>
</dbReference>
<evidence type="ECO:0000256" key="6">
    <source>
        <dbReference type="RuleBase" id="RU000716"/>
    </source>
</evidence>
<comment type="similarity">
    <text evidence="1 6">Belongs to the sigma-70 factor family. ECF subfamily.</text>
</comment>
<dbReference type="Pfam" id="PF04542">
    <property type="entry name" value="Sigma70_r2"/>
    <property type="match status" value="1"/>
</dbReference>
<dbReference type="OrthoDB" id="9797134at2"/>
<dbReference type="InterPro" id="IPR013249">
    <property type="entry name" value="RNA_pol_sigma70_r4_t2"/>
</dbReference>
<dbReference type="Gene3D" id="1.10.1740.10">
    <property type="match status" value="1"/>
</dbReference>
<dbReference type="Gene3D" id="1.10.10.10">
    <property type="entry name" value="Winged helix-like DNA-binding domain superfamily/Winged helix DNA-binding domain"/>
    <property type="match status" value="1"/>
</dbReference>
<gene>
    <name evidence="9" type="ORF">FEZ63_13440</name>
</gene>
<dbReference type="PROSITE" id="PS01063">
    <property type="entry name" value="SIGMA70_ECF"/>
    <property type="match status" value="1"/>
</dbReference>
<evidence type="ECO:0000313" key="10">
    <source>
        <dbReference type="Proteomes" id="UP000325684"/>
    </source>
</evidence>
<keyword evidence="3 6" id="KW-0731">Sigma factor</keyword>
<dbReference type="InterPro" id="IPR039425">
    <property type="entry name" value="RNA_pol_sigma-70-like"/>
</dbReference>
<dbReference type="CDD" id="cd06171">
    <property type="entry name" value="Sigma70_r4"/>
    <property type="match status" value="1"/>
</dbReference>
<evidence type="ECO:0000256" key="3">
    <source>
        <dbReference type="ARBA" id="ARBA00023082"/>
    </source>
</evidence>
<evidence type="ECO:0000259" key="7">
    <source>
        <dbReference type="Pfam" id="PF04542"/>
    </source>
</evidence>
<dbReference type="InterPro" id="IPR013325">
    <property type="entry name" value="RNA_pol_sigma_r2"/>
</dbReference>
<comment type="caution">
    <text evidence="9">The sequence shown here is derived from an EMBL/GenBank/DDBJ whole genome shotgun (WGS) entry which is preliminary data.</text>
</comment>
<keyword evidence="10" id="KW-1185">Reference proteome</keyword>
<dbReference type="PANTHER" id="PTHR43133">
    <property type="entry name" value="RNA POLYMERASE ECF-TYPE SIGMA FACTO"/>
    <property type="match status" value="1"/>
</dbReference>
<proteinExistence type="inferred from homology"/>
<keyword evidence="5 6" id="KW-0804">Transcription</keyword>
<reference evidence="9 10" key="1">
    <citation type="journal article" date="2019" name="Microorganisms">
        <title>Genome Insights into the Novel Species Microvirga brassicacearum, a Rapeseed Endophyte with Biotechnological Potential.</title>
        <authorList>
            <person name="Jimenez-Gomez A."/>
            <person name="Saati-Santamaria Z."/>
            <person name="Igual J.M."/>
            <person name="Rivas R."/>
            <person name="Mateos P.F."/>
            <person name="Garcia-Fraile P."/>
        </authorList>
    </citation>
    <scope>NUCLEOTIDE SEQUENCE [LARGE SCALE GENOMIC DNA]</scope>
    <source>
        <strain evidence="9 10">CDVBN77</strain>
    </source>
</reference>
<dbReference type="PANTHER" id="PTHR43133:SF25">
    <property type="entry name" value="RNA POLYMERASE SIGMA FACTOR RFAY-RELATED"/>
    <property type="match status" value="1"/>
</dbReference>
<evidence type="ECO:0000256" key="4">
    <source>
        <dbReference type="ARBA" id="ARBA00023125"/>
    </source>
</evidence>
<name>A0A5N3P9G5_9HYPH</name>
<dbReference type="NCBIfam" id="TIGR02937">
    <property type="entry name" value="sigma70-ECF"/>
    <property type="match status" value="1"/>
</dbReference>
<dbReference type="RefSeq" id="WP_150945259.1">
    <property type="nucleotide sequence ID" value="NZ_VCMV01000021.1"/>
</dbReference>
<dbReference type="Pfam" id="PF08281">
    <property type="entry name" value="Sigma70_r4_2"/>
    <property type="match status" value="1"/>
</dbReference>
<dbReference type="InterPro" id="IPR013324">
    <property type="entry name" value="RNA_pol_sigma_r3/r4-like"/>
</dbReference>
<dbReference type="GO" id="GO:0003677">
    <property type="term" value="F:DNA binding"/>
    <property type="evidence" value="ECO:0007669"/>
    <property type="project" value="UniProtKB-KW"/>
</dbReference>
<dbReference type="EMBL" id="VCMV01000021">
    <property type="protein sequence ID" value="KAB0266370.1"/>
    <property type="molecule type" value="Genomic_DNA"/>
</dbReference>
<dbReference type="SUPFAM" id="SSF88659">
    <property type="entry name" value="Sigma3 and sigma4 domains of RNA polymerase sigma factors"/>
    <property type="match status" value="1"/>
</dbReference>
<dbReference type="InterPro" id="IPR000838">
    <property type="entry name" value="RNA_pol_sigma70_ECF_CS"/>
</dbReference>